<sequence length="108" mass="11446">MSFGEDRKYFIELSTSGVCSISSPVADGNAIRELFERLSRNKLLSTEKVGSETQTIFAVTHPDRRGADNGHAIVLVVSSALQSGGAGLTSVPEKAAEAEGITVPQVWP</sequence>
<dbReference type="EMBL" id="LT670818">
    <property type="protein sequence ID" value="SHH32173.1"/>
    <property type="molecule type" value="Genomic_DNA"/>
</dbReference>
<accession>A0A1M5S2G5</accession>
<evidence type="ECO:0000313" key="2">
    <source>
        <dbReference type="Proteomes" id="UP000190675"/>
    </source>
</evidence>
<protein>
    <submittedName>
        <fullName evidence="1">Uncharacterized protein</fullName>
    </submittedName>
</protein>
<evidence type="ECO:0000313" key="1">
    <source>
        <dbReference type="EMBL" id="SHH32173.1"/>
    </source>
</evidence>
<reference evidence="1 2" key="1">
    <citation type="submission" date="2016-11" db="EMBL/GenBank/DDBJ databases">
        <authorList>
            <person name="Jaros S."/>
            <person name="Januszkiewicz K."/>
            <person name="Wedrychowicz H."/>
        </authorList>
    </citation>
    <scope>NUCLEOTIDE SEQUENCE [LARGE SCALE GENOMIC DNA]</scope>
    <source>
        <strain evidence="1 2">GAS242</strain>
    </source>
</reference>
<dbReference type="AlphaFoldDB" id="A0A1M5S2G5"/>
<dbReference type="Proteomes" id="UP000190675">
    <property type="component" value="Chromosome I"/>
</dbReference>
<name>A0A1M5S2G5_9BRAD</name>
<proteinExistence type="predicted"/>
<organism evidence="1 2">
    <name type="scientific">Bradyrhizobium erythrophlei</name>
    <dbReference type="NCBI Taxonomy" id="1437360"/>
    <lineage>
        <taxon>Bacteria</taxon>
        <taxon>Pseudomonadati</taxon>
        <taxon>Pseudomonadota</taxon>
        <taxon>Alphaproteobacteria</taxon>
        <taxon>Hyphomicrobiales</taxon>
        <taxon>Nitrobacteraceae</taxon>
        <taxon>Bradyrhizobium</taxon>
    </lineage>
</organism>
<dbReference type="RefSeq" id="WP_425305332.1">
    <property type="nucleotide sequence ID" value="NZ_LT670818.1"/>
</dbReference>
<gene>
    <name evidence="1" type="ORF">SAMN05444169_6883</name>
</gene>